<evidence type="ECO:0000313" key="3">
    <source>
        <dbReference type="EMBL" id="TWT57906.1"/>
    </source>
</evidence>
<dbReference type="SUPFAM" id="SSF110916">
    <property type="entry name" value="Peptidyl-tRNA hydrolase domain-like"/>
    <property type="match status" value="1"/>
</dbReference>
<dbReference type="NCBIfam" id="NF006718">
    <property type="entry name" value="PRK09256.1"/>
    <property type="match status" value="1"/>
</dbReference>
<dbReference type="GO" id="GO:0004045">
    <property type="term" value="F:peptidyl-tRNA hydrolase activity"/>
    <property type="evidence" value="ECO:0007669"/>
    <property type="project" value="UniProtKB-EC"/>
</dbReference>
<dbReference type="InterPro" id="IPR000352">
    <property type="entry name" value="Pep_chain_release_fac_I"/>
</dbReference>
<keyword evidence="3" id="KW-0378">Hydrolase</keyword>
<keyword evidence="4" id="KW-1185">Reference proteome</keyword>
<dbReference type="GO" id="GO:0003747">
    <property type="term" value="F:translation release factor activity"/>
    <property type="evidence" value="ECO:0007669"/>
    <property type="project" value="InterPro"/>
</dbReference>
<evidence type="ECO:0000256" key="1">
    <source>
        <dbReference type="SAM" id="MobiDB-lite"/>
    </source>
</evidence>
<dbReference type="EC" id="3.1.1.29" evidence="3"/>
<feature type="compositionally biased region" description="Basic residues" evidence="1">
    <location>
        <begin position="123"/>
        <end position="141"/>
    </location>
</feature>
<gene>
    <name evidence="3" type="primary">arfB</name>
    <name evidence="3" type="ORF">KOR42_12730</name>
</gene>
<proteinExistence type="predicted"/>
<dbReference type="Pfam" id="PF00472">
    <property type="entry name" value="RF-1"/>
    <property type="match status" value="1"/>
</dbReference>
<feature type="domain" description="Prokaryotic-type class I peptide chain release factors" evidence="2">
    <location>
        <begin position="10"/>
        <end position="135"/>
    </location>
</feature>
<accession>A0A5C5X4I3</accession>
<organism evidence="3 4">
    <name type="scientific">Thalassoglobus neptunius</name>
    <dbReference type="NCBI Taxonomy" id="1938619"/>
    <lineage>
        <taxon>Bacteria</taxon>
        <taxon>Pseudomonadati</taxon>
        <taxon>Planctomycetota</taxon>
        <taxon>Planctomycetia</taxon>
        <taxon>Planctomycetales</taxon>
        <taxon>Planctomycetaceae</taxon>
        <taxon>Thalassoglobus</taxon>
    </lineage>
</organism>
<dbReference type="Proteomes" id="UP000317243">
    <property type="component" value="Unassembled WGS sequence"/>
</dbReference>
<name>A0A5C5X4I3_9PLAN</name>
<dbReference type="FunFam" id="3.30.160.20:FF:000046">
    <property type="entry name" value="Peptidyl-tRNA hydrolase ICT1"/>
    <property type="match status" value="1"/>
</dbReference>
<dbReference type="RefSeq" id="WP_146507946.1">
    <property type="nucleotide sequence ID" value="NZ_SIHI01000001.1"/>
</dbReference>
<dbReference type="Gene3D" id="3.30.160.20">
    <property type="match status" value="1"/>
</dbReference>
<comment type="caution">
    <text evidence="3">The sequence shown here is derived from an EMBL/GenBank/DDBJ whole genome shotgun (WGS) entry which is preliminary data.</text>
</comment>
<dbReference type="PANTHER" id="PTHR47814">
    <property type="entry name" value="PEPTIDYL-TRNA HYDROLASE ARFB"/>
    <property type="match status" value="1"/>
</dbReference>
<protein>
    <submittedName>
        <fullName evidence="3">Peptidyl-tRNA hydrolase ArfB</fullName>
        <ecNumber evidence="3">3.1.1.29</ecNumber>
    </submittedName>
</protein>
<dbReference type="OrthoDB" id="9815709at2"/>
<dbReference type="PANTHER" id="PTHR47814:SF1">
    <property type="entry name" value="PEPTIDYL-TRNA HYDROLASE ARFB"/>
    <property type="match status" value="1"/>
</dbReference>
<feature type="region of interest" description="Disordered" evidence="1">
    <location>
        <begin position="102"/>
        <end position="141"/>
    </location>
</feature>
<dbReference type="GO" id="GO:0072344">
    <property type="term" value="P:rescue of stalled ribosome"/>
    <property type="evidence" value="ECO:0007669"/>
    <property type="project" value="TreeGrafter"/>
</dbReference>
<dbReference type="GO" id="GO:0043022">
    <property type="term" value="F:ribosome binding"/>
    <property type="evidence" value="ECO:0007669"/>
    <property type="project" value="TreeGrafter"/>
</dbReference>
<dbReference type="AlphaFoldDB" id="A0A5C5X4I3"/>
<sequence>MSELFITPRISIPLAEIEFRYARSSGPGGQNVNKVNSQAQLFWNAKANETLPPDVLKRLLIRERNRITEEGVLRINSQQFRDQERNRRDCLNRLRQMVVEALAPAKKRKPTRLPRWAKEKRLREKKRRSDRKQSRRPPKED</sequence>
<evidence type="ECO:0000259" key="2">
    <source>
        <dbReference type="Pfam" id="PF00472"/>
    </source>
</evidence>
<dbReference type="EMBL" id="SIHI01000001">
    <property type="protein sequence ID" value="TWT57906.1"/>
    <property type="molecule type" value="Genomic_DNA"/>
</dbReference>
<reference evidence="3 4" key="1">
    <citation type="submission" date="2019-02" db="EMBL/GenBank/DDBJ databases">
        <title>Deep-cultivation of Planctomycetes and their phenomic and genomic characterization uncovers novel biology.</title>
        <authorList>
            <person name="Wiegand S."/>
            <person name="Jogler M."/>
            <person name="Boedeker C."/>
            <person name="Pinto D."/>
            <person name="Vollmers J."/>
            <person name="Rivas-Marin E."/>
            <person name="Kohn T."/>
            <person name="Peeters S.H."/>
            <person name="Heuer A."/>
            <person name="Rast P."/>
            <person name="Oberbeckmann S."/>
            <person name="Bunk B."/>
            <person name="Jeske O."/>
            <person name="Meyerdierks A."/>
            <person name="Storesund J.E."/>
            <person name="Kallscheuer N."/>
            <person name="Luecker S."/>
            <person name="Lage O.M."/>
            <person name="Pohl T."/>
            <person name="Merkel B.J."/>
            <person name="Hornburger P."/>
            <person name="Mueller R.-W."/>
            <person name="Bruemmer F."/>
            <person name="Labrenz M."/>
            <person name="Spormann A.M."/>
            <person name="Op Den Camp H."/>
            <person name="Overmann J."/>
            <person name="Amann R."/>
            <person name="Jetten M.S.M."/>
            <person name="Mascher T."/>
            <person name="Medema M.H."/>
            <person name="Devos D.P."/>
            <person name="Kaster A.-K."/>
            <person name="Ovreas L."/>
            <person name="Rohde M."/>
            <person name="Galperin M.Y."/>
            <person name="Jogler C."/>
        </authorList>
    </citation>
    <scope>NUCLEOTIDE SEQUENCE [LARGE SCALE GENOMIC DNA]</scope>
    <source>
        <strain evidence="3 4">KOR42</strain>
    </source>
</reference>
<evidence type="ECO:0000313" key="4">
    <source>
        <dbReference type="Proteomes" id="UP000317243"/>
    </source>
</evidence>